<protein>
    <submittedName>
        <fullName evidence="2">Replication initiator protein A</fullName>
    </submittedName>
</protein>
<reference evidence="2" key="1">
    <citation type="submission" date="2018-06" db="EMBL/GenBank/DDBJ databases">
        <authorList>
            <person name="O'Rourke A."/>
        </authorList>
    </citation>
    <scope>NUCLEOTIDE SEQUENCE</scope>
    <source>
        <strain evidence="2">132550021-3</strain>
    </source>
</reference>
<comment type="caution">
    <text evidence="2">The sequence shown here is derived from an EMBL/GenBank/DDBJ whole genome shotgun (WGS) entry which is preliminary data.</text>
</comment>
<gene>
    <name evidence="2" type="ORF">DEE74_23455</name>
</gene>
<accession>A0AAW4QCK2</accession>
<evidence type="ECO:0000313" key="3">
    <source>
        <dbReference type="Proteomes" id="UP001199322"/>
    </source>
</evidence>
<dbReference type="AlphaFoldDB" id="A0AAW4QCK2"/>
<evidence type="ECO:0000256" key="1">
    <source>
        <dbReference type="SAM" id="MobiDB-lite"/>
    </source>
</evidence>
<proteinExistence type="predicted"/>
<dbReference type="Pfam" id="PF10134">
    <property type="entry name" value="RPA"/>
    <property type="match status" value="1"/>
</dbReference>
<evidence type="ECO:0000313" key="2">
    <source>
        <dbReference type="EMBL" id="MBX3892829.1"/>
    </source>
</evidence>
<dbReference type="RefSeq" id="WP_084170293.1">
    <property type="nucleotide sequence ID" value="NZ_JAYMZP010000006.1"/>
</dbReference>
<sequence length="347" mass="38645">MEKSSTSGSLAPVAQPQNPPELTDLFGELQIISSSEPHQSDAADAPSQGDLFEVVVLVHDWPVKDDVSSMEYPIFSLSKNKDTRIRTYSRGGKTLKVIPSALGAATVFDKDILLYCLSQIVKAHDAGMMVGRRLKIAVHPFLVGTRRSTGGAAYVRVLDMCRRLKGTTIETNVKTNEREQVEGFGLIEDYKVTQYTKNGKGALELELTIADWLYRAAIASDILTLHPNYFSLGQALERRLYELGRKHCGQQPWFTIGLPLLQEKAGSTQSASHFRTELKDIIKNDRLPDYRLALDESSKPNQLVYMTRDNKRLVTEANRVGKLSWVSGMLQQSMDMSKAKAKPKTVA</sequence>
<name>A0AAW4QCK2_RALPI</name>
<dbReference type="EMBL" id="QGBI01000029">
    <property type="protein sequence ID" value="MBX3892829.1"/>
    <property type="molecule type" value="Genomic_DNA"/>
</dbReference>
<dbReference type="InterPro" id="IPR018777">
    <property type="entry name" value="Replication_initiator_prot_A"/>
</dbReference>
<dbReference type="Proteomes" id="UP001199322">
    <property type="component" value="Unassembled WGS sequence"/>
</dbReference>
<feature type="region of interest" description="Disordered" evidence="1">
    <location>
        <begin position="1"/>
        <end position="21"/>
    </location>
</feature>
<organism evidence="2 3">
    <name type="scientific">Ralstonia pickettii</name>
    <name type="common">Burkholderia pickettii</name>
    <dbReference type="NCBI Taxonomy" id="329"/>
    <lineage>
        <taxon>Bacteria</taxon>
        <taxon>Pseudomonadati</taxon>
        <taxon>Pseudomonadota</taxon>
        <taxon>Betaproteobacteria</taxon>
        <taxon>Burkholderiales</taxon>
        <taxon>Burkholderiaceae</taxon>
        <taxon>Ralstonia</taxon>
    </lineage>
</organism>